<comment type="subcellular location">
    <subcellularLocation>
        <location evidence="1">Membrane</location>
        <topology evidence="1">Multi-pass membrane protein</topology>
    </subcellularLocation>
</comment>
<proteinExistence type="predicted"/>
<dbReference type="Gene3D" id="1.20.1250.20">
    <property type="entry name" value="MFS general substrate transporter like domains"/>
    <property type="match status" value="1"/>
</dbReference>
<evidence type="ECO:0000313" key="7">
    <source>
        <dbReference type="EMBL" id="KAK5054678.1"/>
    </source>
</evidence>
<feature type="domain" description="Major facilitator superfamily (MFS) profile" evidence="6">
    <location>
        <begin position="50"/>
        <end position="539"/>
    </location>
</feature>
<evidence type="ECO:0000256" key="3">
    <source>
        <dbReference type="ARBA" id="ARBA00022989"/>
    </source>
</evidence>
<evidence type="ECO:0000256" key="2">
    <source>
        <dbReference type="ARBA" id="ARBA00022692"/>
    </source>
</evidence>
<protein>
    <recommendedName>
        <fullName evidence="6">Major facilitator superfamily (MFS) profile domain-containing protein</fullName>
    </recommendedName>
</protein>
<dbReference type="SUPFAM" id="SSF103473">
    <property type="entry name" value="MFS general substrate transporter"/>
    <property type="match status" value="1"/>
</dbReference>
<evidence type="ECO:0000256" key="4">
    <source>
        <dbReference type="ARBA" id="ARBA00023136"/>
    </source>
</evidence>
<gene>
    <name evidence="7" type="ORF">LTR84_001570</name>
</gene>
<feature type="transmembrane region" description="Helical" evidence="5">
    <location>
        <begin position="378"/>
        <end position="401"/>
    </location>
</feature>
<dbReference type="Proteomes" id="UP001358417">
    <property type="component" value="Unassembled WGS sequence"/>
</dbReference>
<evidence type="ECO:0000313" key="8">
    <source>
        <dbReference type="Proteomes" id="UP001358417"/>
    </source>
</evidence>
<feature type="transmembrane region" description="Helical" evidence="5">
    <location>
        <begin position="351"/>
        <end position="372"/>
    </location>
</feature>
<keyword evidence="2 5" id="KW-0812">Transmembrane</keyword>
<dbReference type="PANTHER" id="PTHR23501:SF199">
    <property type="entry name" value="MFS EFFLUX TRANSPORTER INPD-RELATED"/>
    <property type="match status" value="1"/>
</dbReference>
<evidence type="ECO:0000259" key="6">
    <source>
        <dbReference type="PROSITE" id="PS50850"/>
    </source>
</evidence>
<keyword evidence="4 5" id="KW-0472">Membrane</keyword>
<dbReference type="GeneID" id="89969790"/>
<dbReference type="EMBL" id="JAVRRD010000010">
    <property type="protein sequence ID" value="KAK5054678.1"/>
    <property type="molecule type" value="Genomic_DNA"/>
</dbReference>
<feature type="transmembrane region" description="Helical" evidence="5">
    <location>
        <begin position="174"/>
        <end position="197"/>
    </location>
</feature>
<reference evidence="7 8" key="1">
    <citation type="submission" date="2023-08" db="EMBL/GenBank/DDBJ databases">
        <title>Black Yeasts Isolated from many extreme environments.</title>
        <authorList>
            <person name="Coleine C."/>
            <person name="Stajich J.E."/>
            <person name="Selbmann L."/>
        </authorList>
    </citation>
    <scope>NUCLEOTIDE SEQUENCE [LARGE SCALE GENOMIC DNA]</scope>
    <source>
        <strain evidence="7 8">CCFEE 5792</strain>
    </source>
</reference>
<dbReference type="Gene3D" id="1.20.1720.10">
    <property type="entry name" value="Multidrug resistance protein D"/>
    <property type="match status" value="1"/>
</dbReference>
<feature type="transmembrane region" description="Helical" evidence="5">
    <location>
        <begin position="314"/>
        <end position="339"/>
    </location>
</feature>
<feature type="transmembrane region" description="Helical" evidence="5">
    <location>
        <begin position="275"/>
        <end position="294"/>
    </location>
</feature>
<keyword evidence="8" id="KW-1185">Reference proteome</keyword>
<dbReference type="Pfam" id="PF07690">
    <property type="entry name" value="MFS_1"/>
    <property type="match status" value="1"/>
</dbReference>
<dbReference type="InterPro" id="IPR020846">
    <property type="entry name" value="MFS_dom"/>
</dbReference>
<feature type="transmembrane region" description="Helical" evidence="5">
    <location>
        <begin position="244"/>
        <end position="263"/>
    </location>
</feature>
<evidence type="ECO:0000256" key="1">
    <source>
        <dbReference type="ARBA" id="ARBA00004141"/>
    </source>
</evidence>
<keyword evidence="3 5" id="KW-1133">Transmembrane helix</keyword>
<feature type="transmembrane region" description="Helical" evidence="5">
    <location>
        <begin position="408"/>
        <end position="429"/>
    </location>
</feature>
<feature type="transmembrane region" description="Helical" evidence="5">
    <location>
        <begin position="116"/>
        <end position="135"/>
    </location>
</feature>
<dbReference type="GO" id="GO:0005886">
    <property type="term" value="C:plasma membrane"/>
    <property type="evidence" value="ECO:0007669"/>
    <property type="project" value="TreeGrafter"/>
</dbReference>
<dbReference type="AlphaFoldDB" id="A0AAV9NGI1"/>
<accession>A0AAV9NGI1</accession>
<organism evidence="7 8">
    <name type="scientific">Exophiala bonariae</name>
    <dbReference type="NCBI Taxonomy" id="1690606"/>
    <lineage>
        <taxon>Eukaryota</taxon>
        <taxon>Fungi</taxon>
        <taxon>Dikarya</taxon>
        <taxon>Ascomycota</taxon>
        <taxon>Pezizomycotina</taxon>
        <taxon>Eurotiomycetes</taxon>
        <taxon>Chaetothyriomycetidae</taxon>
        <taxon>Chaetothyriales</taxon>
        <taxon>Herpotrichiellaceae</taxon>
        <taxon>Exophiala</taxon>
    </lineage>
</organism>
<dbReference type="RefSeq" id="XP_064707451.1">
    <property type="nucleotide sequence ID" value="XM_064845193.1"/>
</dbReference>
<dbReference type="PANTHER" id="PTHR23501">
    <property type="entry name" value="MAJOR FACILITATOR SUPERFAMILY"/>
    <property type="match status" value="1"/>
</dbReference>
<evidence type="ECO:0000256" key="5">
    <source>
        <dbReference type="SAM" id="Phobius"/>
    </source>
</evidence>
<feature type="transmembrane region" description="Helical" evidence="5">
    <location>
        <begin position="142"/>
        <end position="162"/>
    </location>
</feature>
<dbReference type="InterPro" id="IPR011701">
    <property type="entry name" value="MFS"/>
</dbReference>
<sequence length="544" mass="57917">MATSSNRTDGDSILGHQSETVVIPGRPQEQLQIEQPESARDAEDNINYPTGAKLWLTILCLCITFFLHGLDLTIVTVAMDIPTSGQELMLGYSMMTSSAFIFFFGKAYTLYSSKPLFMFGIITFELGSLLCTVAANSKMFILGRAIAGLGSSAFNTGSVTILRHCFPLAKQPLVTSSVMVFSSLGLVSAPMIGGVLIDAFNWRACFGINLPLGVLCILLTWYGFSDPVGNPDNNLPWKEKLNRLDPLGTLLIVPAITCFLMALQWGGIKYGWNNWRIILLLVLFGVLFTVFGYAQHRRGEAATLPTRIVKQRSILAALWFSSCCNGILAVTESYIAIYFQGVKGLSPTSSGLLGLPMIAGLGLAGLAAGMGISKIGYYFPFMFATSILAPVASGILTTINLDESSAKVAALLGFLGAAIGFGMQTPILIVQTSLSPKDVSIGTAVVGFGGGMGSALWTCASATLFQNRLVEEIQQHAPGANVTAVGHSGLSDLRHDIGSANLKNVLSGYSNAVSQTLYIPLALGILTIIGSVATERKSMKKKTS</sequence>
<feature type="transmembrane region" description="Helical" evidence="5">
    <location>
        <begin position="204"/>
        <end position="224"/>
    </location>
</feature>
<feature type="transmembrane region" description="Helical" evidence="5">
    <location>
        <begin position="90"/>
        <end position="110"/>
    </location>
</feature>
<feature type="transmembrane region" description="Helical" evidence="5">
    <location>
        <begin position="54"/>
        <end position="78"/>
    </location>
</feature>
<dbReference type="PROSITE" id="PS50850">
    <property type="entry name" value="MFS"/>
    <property type="match status" value="1"/>
</dbReference>
<dbReference type="GO" id="GO:0022857">
    <property type="term" value="F:transmembrane transporter activity"/>
    <property type="evidence" value="ECO:0007669"/>
    <property type="project" value="InterPro"/>
</dbReference>
<dbReference type="InterPro" id="IPR036259">
    <property type="entry name" value="MFS_trans_sf"/>
</dbReference>
<name>A0AAV9NGI1_9EURO</name>
<feature type="transmembrane region" description="Helical" evidence="5">
    <location>
        <begin position="517"/>
        <end position="534"/>
    </location>
</feature>
<comment type="caution">
    <text evidence="7">The sequence shown here is derived from an EMBL/GenBank/DDBJ whole genome shotgun (WGS) entry which is preliminary data.</text>
</comment>